<evidence type="ECO:0000313" key="3">
    <source>
        <dbReference type="WBParaSite" id="GPUH_0002083601-mRNA-1"/>
    </source>
</evidence>
<protein>
    <submittedName>
        <fullName evidence="3">Transposase</fullName>
    </submittedName>
</protein>
<dbReference type="Proteomes" id="UP000271098">
    <property type="component" value="Unassembled WGS sequence"/>
</dbReference>
<evidence type="ECO:0000313" key="1">
    <source>
        <dbReference type="EMBL" id="VDN36873.1"/>
    </source>
</evidence>
<name>A0A183EIM0_9BILA</name>
<proteinExistence type="predicted"/>
<evidence type="ECO:0000313" key="2">
    <source>
        <dbReference type="Proteomes" id="UP000271098"/>
    </source>
</evidence>
<dbReference type="EMBL" id="UYRT01091196">
    <property type="protein sequence ID" value="VDN36873.1"/>
    <property type="molecule type" value="Genomic_DNA"/>
</dbReference>
<reference evidence="1 2" key="2">
    <citation type="submission" date="2018-11" db="EMBL/GenBank/DDBJ databases">
        <authorList>
            <consortium name="Pathogen Informatics"/>
        </authorList>
    </citation>
    <scope>NUCLEOTIDE SEQUENCE [LARGE SCALE GENOMIC DNA]</scope>
</reference>
<gene>
    <name evidence="1" type="ORF">GPUH_LOCUS20810</name>
</gene>
<accession>A0A183EIM0</accession>
<dbReference type="WBParaSite" id="GPUH_0002083601-mRNA-1">
    <property type="protein sequence ID" value="GPUH_0002083601-mRNA-1"/>
    <property type="gene ID" value="GPUH_0002083601"/>
</dbReference>
<sequence length="108" mass="12171">MKFGRDFAESVVFRKCRWVDNRCILCSSSTTGKKQKFEKGKYLLRDYAPHGRSISIKNDPAKVQDAATVALQLRAKGFVAYSTDNRILIGPAMMLDSIIKQIPPYVPC</sequence>
<dbReference type="AlphaFoldDB" id="A0A183EIM0"/>
<reference evidence="3" key="1">
    <citation type="submission" date="2016-06" db="UniProtKB">
        <authorList>
            <consortium name="WormBaseParasite"/>
        </authorList>
    </citation>
    <scope>IDENTIFICATION</scope>
</reference>
<organism evidence="3">
    <name type="scientific">Gongylonema pulchrum</name>
    <dbReference type="NCBI Taxonomy" id="637853"/>
    <lineage>
        <taxon>Eukaryota</taxon>
        <taxon>Metazoa</taxon>
        <taxon>Ecdysozoa</taxon>
        <taxon>Nematoda</taxon>
        <taxon>Chromadorea</taxon>
        <taxon>Rhabditida</taxon>
        <taxon>Spirurina</taxon>
        <taxon>Spiruromorpha</taxon>
        <taxon>Spiruroidea</taxon>
        <taxon>Gongylonematidae</taxon>
        <taxon>Gongylonema</taxon>
    </lineage>
</organism>
<keyword evidence="2" id="KW-1185">Reference proteome</keyword>